<protein>
    <recommendedName>
        <fullName evidence="9">Endonuclease/exonuclease/phosphatase domain-containing protein</fullName>
    </recommendedName>
</protein>
<evidence type="ECO:0000256" key="4">
    <source>
        <dbReference type="ARBA" id="ARBA00022723"/>
    </source>
</evidence>
<sequence>MKLITLNAALFEPNNPKLAGYLKEECPDIACFQEVTRGLVDGVDKEFISKDTIDEGTGDLKYSFFGPTNVFGEIKMKDFHGQGNFHFDPKGFLEMGNYTKSKFKISEASSIFLEGDFSYNPSREEKWPNEQERAILITDILVDGGKSLRIINYHGIWTRDKKGNDKTFEACKKILNYASSFKGNVIVCGDFNLFPETPSIKVFEKDFTNLIDRFKVKSTRPSSNELSGNRRNVVDYVFVSPNLKVNNFKVLDKDVSDHLPLVLDFEL</sequence>
<dbReference type="PANTHER" id="PTHR15822">
    <property type="entry name" value="TRAF AND TNF RECEPTOR-ASSOCIATED PROTEIN"/>
    <property type="match status" value="1"/>
</dbReference>
<evidence type="ECO:0000313" key="11">
    <source>
        <dbReference type="Proteomes" id="UP000177596"/>
    </source>
</evidence>
<keyword evidence="8" id="KW-0234">DNA repair</keyword>
<dbReference type="Gene3D" id="3.60.10.10">
    <property type="entry name" value="Endonuclease/exonuclease/phosphatase"/>
    <property type="match status" value="1"/>
</dbReference>
<dbReference type="PANTHER" id="PTHR15822:SF4">
    <property type="entry name" value="TYROSYL-DNA PHOSPHODIESTERASE 2"/>
    <property type="match status" value="1"/>
</dbReference>
<keyword evidence="6" id="KW-0378">Hydrolase</keyword>
<dbReference type="GO" id="GO:0046872">
    <property type="term" value="F:metal ion binding"/>
    <property type="evidence" value="ECO:0007669"/>
    <property type="project" value="UniProtKB-KW"/>
</dbReference>
<evidence type="ECO:0000256" key="1">
    <source>
        <dbReference type="ARBA" id="ARBA00001936"/>
    </source>
</evidence>
<dbReference type="SUPFAM" id="SSF56219">
    <property type="entry name" value="DNase I-like"/>
    <property type="match status" value="1"/>
</dbReference>
<dbReference type="Proteomes" id="UP000177596">
    <property type="component" value="Unassembled WGS sequence"/>
</dbReference>
<proteinExistence type="predicted"/>
<gene>
    <name evidence="10" type="ORF">A2573_01860</name>
</gene>
<dbReference type="EMBL" id="MGIL01000015">
    <property type="protein sequence ID" value="OGM88136.1"/>
    <property type="molecule type" value="Genomic_DNA"/>
</dbReference>
<reference evidence="10 11" key="1">
    <citation type="journal article" date="2016" name="Nat. Commun.">
        <title>Thousands of microbial genomes shed light on interconnected biogeochemical processes in an aquifer system.</title>
        <authorList>
            <person name="Anantharaman K."/>
            <person name="Brown C.T."/>
            <person name="Hug L.A."/>
            <person name="Sharon I."/>
            <person name="Castelle C.J."/>
            <person name="Probst A.J."/>
            <person name="Thomas B.C."/>
            <person name="Singh A."/>
            <person name="Wilkins M.J."/>
            <person name="Karaoz U."/>
            <person name="Brodie E.L."/>
            <person name="Williams K.H."/>
            <person name="Hubbard S.S."/>
            <person name="Banfield J.F."/>
        </authorList>
    </citation>
    <scope>NUCLEOTIDE SEQUENCE [LARGE SCALE GENOMIC DNA]</scope>
</reference>
<evidence type="ECO:0000256" key="6">
    <source>
        <dbReference type="ARBA" id="ARBA00022801"/>
    </source>
</evidence>
<keyword evidence="3" id="KW-0540">Nuclease</keyword>
<comment type="caution">
    <text evidence="10">The sequence shown here is derived from an EMBL/GenBank/DDBJ whole genome shotgun (WGS) entry which is preliminary data.</text>
</comment>
<evidence type="ECO:0000313" key="10">
    <source>
        <dbReference type="EMBL" id="OGM88136.1"/>
    </source>
</evidence>
<organism evidence="10 11">
    <name type="scientific">Candidatus Woesebacteria bacterium RIFOXYD1_FULL_43_18</name>
    <dbReference type="NCBI Taxonomy" id="1802551"/>
    <lineage>
        <taxon>Bacteria</taxon>
        <taxon>Candidatus Woeseibacteriota</taxon>
    </lineage>
</organism>
<dbReference type="InterPro" id="IPR005135">
    <property type="entry name" value="Endo/exonuclease/phosphatase"/>
</dbReference>
<evidence type="ECO:0000256" key="2">
    <source>
        <dbReference type="ARBA" id="ARBA00001946"/>
    </source>
</evidence>
<dbReference type="GO" id="GO:0004518">
    <property type="term" value="F:nuclease activity"/>
    <property type="evidence" value="ECO:0007669"/>
    <property type="project" value="UniProtKB-KW"/>
</dbReference>
<evidence type="ECO:0000256" key="7">
    <source>
        <dbReference type="ARBA" id="ARBA00022842"/>
    </source>
</evidence>
<dbReference type="GO" id="GO:0006281">
    <property type="term" value="P:DNA repair"/>
    <property type="evidence" value="ECO:0007669"/>
    <property type="project" value="UniProtKB-KW"/>
</dbReference>
<dbReference type="AlphaFoldDB" id="A0A1F8DID4"/>
<comment type="cofactor">
    <cofactor evidence="1">
        <name>Mn(2+)</name>
        <dbReference type="ChEBI" id="CHEBI:29035"/>
    </cofactor>
</comment>
<dbReference type="InterPro" id="IPR051547">
    <property type="entry name" value="TDP2-like"/>
</dbReference>
<comment type="cofactor">
    <cofactor evidence="2">
        <name>Mg(2+)</name>
        <dbReference type="ChEBI" id="CHEBI:18420"/>
    </cofactor>
</comment>
<evidence type="ECO:0000259" key="9">
    <source>
        <dbReference type="Pfam" id="PF03372"/>
    </source>
</evidence>
<evidence type="ECO:0000256" key="5">
    <source>
        <dbReference type="ARBA" id="ARBA00022763"/>
    </source>
</evidence>
<evidence type="ECO:0000256" key="8">
    <source>
        <dbReference type="ARBA" id="ARBA00023204"/>
    </source>
</evidence>
<accession>A0A1F8DID4</accession>
<keyword evidence="5" id="KW-0227">DNA damage</keyword>
<dbReference type="InterPro" id="IPR036691">
    <property type="entry name" value="Endo/exonu/phosph_ase_sf"/>
</dbReference>
<feature type="domain" description="Endonuclease/exonuclease/phosphatase" evidence="9">
    <location>
        <begin position="178"/>
        <end position="258"/>
    </location>
</feature>
<keyword evidence="7" id="KW-0460">Magnesium</keyword>
<dbReference type="GO" id="GO:0016787">
    <property type="term" value="F:hydrolase activity"/>
    <property type="evidence" value="ECO:0007669"/>
    <property type="project" value="UniProtKB-KW"/>
</dbReference>
<dbReference type="Pfam" id="PF03372">
    <property type="entry name" value="Exo_endo_phos"/>
    <property type="match status" value="1"/>
</dbReference>
<evidence type="ECO:0000256" key="3">
    <source>
        <dbReference type="ARBA" id="ARBA00022722"/>
    </source>
</evidence>
<name>A0A1F8DID4_9BACT</name>
<keyword evidence="4" id="KW-0479">Metal-binding</keyword>